<proteinExistence type="predicted"/>
<sequence length="729" mass="73763">METPDLLMEGPTRRQSSSSGSSGGASHLPLELFGRIASFLPPNEVPGLRTLCKAAQAHFNRPLFRRFRLSQPCPHWAFTARWAGPGACRSLTLRQRRHLVSLTAASGDVANLALATASAGCVLTAEALQAAAAADHVGACAWLLAAGCPTDGALAAAARAGAARACAWLLSPPDPPPCAPPPHQHHPASVPGFPPTPAAAPAPIRIPNAAPASAHAPGSLARAQCAGAGAGRVGWEWEAVYAAARGGHVPGLLAELLARRPPDHRRALDPGELVPAAAEGCGLECLQRLLRGGEGAAAVGGVGRAAMGAEAGAGMEAALETRAQAGPGMGVEGQVGAAASEQQGAPEALRQAGREREWERERSWAALLAALPPLQPAALSEWEKGCVLAAAAGSCTPDYRSKLTWLTDTYGGPDWGLCEAAAARPDAAERLGWLEAGGHRPGPGALAAAAAAGNLAAVEVLLYGTVGGGGGGEGGGGGGEGPRRPEWGARTVEAAARRAAEGGHVGVLAALHRAAPGGVVPAAALPAAAAAGQAAALAWAAEASGLGPAVFDAAVLRAVAREASVGFLSWVAAAVAAGGGGGEAGAPARGPPWDGRVFAAAAAGGCEESLAWLVERGCPVTPDAYVAAGRNGDLATMRCLRRLGVPYDASGTTFVRCVLSDGEACPLPALAWLLEAGCPVDWDAALAAARRRRRDGQETLAWAARERWRRGMAEQAAQRRGWEGRRWEG</sequence>
<dbReference type="GO" id="GO:0004620">
    <property type="term" value="F:phospholipase activity"/>
    <property type="evidence" value="ECO:0007669"/>
    <property type="project" value="TreeGrafter"/>
</dbReference>
<organism evidence="2 3">
    <name type="scientific">Edaphochlamys debaryana</name>
    <dbReference type="NCBI Taxonomy" id="47281"/>
    <lineage>
        <taxon>Eukaryota</taxon>
        <taxon>Viridiplantae</taxon>
        <taxon>Chlorophyta</taxon>
        <taxon>core chlorophytes</taxon>
        <taxon>Chlorophyceae</taxon>
        <taxon>CS clade</taxon>
        <taxon>Chlamydomonadales</taxon>
        <taxon>Chlamydomonadales incertae sedis</taxon>
        <taxon>Edaphochlamys</taxon>
    </lineage>
</organism>
<evidence type="ECO:0000313" key="2">
    <source>
        <dbReference type="EMBL" id="KAG2487682.1"/>
    </source>
</evidence>
<accession>A0A835XMP1</accession>
<feature type="compositionally biased region" description="Low complexity" evidence="1">
    <location>
        <begin position="16"/>
        <end position="25"/>
    </location>
</feature>
<gene>
    <name evidence="2" type="ORF">HYH03_013682</name>
</gene>
<dbReference type="OrthoDB" id="547654at2759"/>
<protein>
    <recommendedName>
        <fullName evidence="4">F-box domain-containing protein</fullName>
    </recommendedName>
</protein>
<evidence type="ECO:0000313" key="3">
    <source>
        <dbReference type="Proteomes" id="UP000612055"/>
    </source>
</evidence>
<dbReference type="GO" id="GO:0016020">
    <property type="term" value="C:membrane"/>
    <property type="evidence" value="ECO:0007669"/>
    <property type="project" value="TreeGrafter"/>
</dbReference>
<evidence type="ECO:0008006" key="4">
    <source>
        <dbReference type="Google" id="ProtNLM"/>
    </source>
</evidence>
<evidence type="ECO:0000256" key="1">
    <source>
        <dbReference type="SAM" id="MobiDB-lite"/>
    </source>
</evidence>
<dbReference type="EMBL" id="JAEHOE010000093">
    <property type="protein sequence ID" value="KAG2487682.1"/>
    <property type="molecule type" value="Genomic_DNA"/>
</dbReference>
<dbReference type="PANTHER" id="PTHR12393">
    <property type="entry name" value="SPHINGOMYELIN PHOSPHODIESTERASE RELATED"/>
    <property type="match status" value="1"/>
</dbReference>
<reference evidence="2" key="1">
    <citation type="journal article" date="2020" name="bioRxiv">
        <title>Comparative genomics of Chlamydomonas.</title>
        <authorList>
            <person name="Craig R.J."/>
            <person name="Hasan A.R."/>
            <person name="Ness R.W."/>
            <person name="Keightley P.D."/>
        </authorList>
    </citation>
    <scope>NUCLEOTIDE SEQUENCE</scope>
    <source>
        <strain evidence="2">CCAP 11/70</strain>
    </source>
</reference>
<keyword evidence="3" id="KW-1185">Reference proteome</keyword>
<feature type="region of interest" description="Disordered" evidence="1">
    <location>
        <begin position="177"/>
        <end position="204"/>
    </location>
</feature>
<dbReference type="GO" id="GO:0005783">
    <property type="term" value="C:endoplasmic reticulum"/>
    <property type="evidence" value="ECO:0007669"/>
    <property type="project" value="TreeGrafter"/>
</dbReference>
<dbReference type="GO" id="GO:0030149">
    <property type="term" value="P:sphingolipid catabolic process"/>
    <property type="evidence" value="ECO:0007669"/>
    <property type="project" value="TreeGrafter"/>
</dbReference>
<comment type="caution">
    <text evidence="2">The sequence shown here is derived from an EMBL/GenBank/DDBJ whole genome shotgun (WGS) entry which is preliminary data.</text>
</comment>
<dbReference type="Proteomes" id="UP000612055">
    <property type="component" value="Unassembled WGS sequence"/>
</dbReference>
<dbReference type="GO" id="GO:0071944">
    <property type="term" value="C:cell periphery"/>
    <property type="evidence" value="ECO:0007669"/>
    <property type="project" value="TreeGrafter"/>
</dbReference>
<dbReference type="GO" id="GO:0046513">
    <property type="term" value="P:ceramide biosynthetic process"/>
    <property type="evidence" value="ECO:0007669"/>
    <property type="project" value="TreeGrafter"/>
</dbReference>
<dbReference type="AlphaFoldDB" id="A0A835XMP1"/>
<feature type="region of interest" description="Disordered" evidence="1">
    <location>
        <begin position="1"/>
        <end position="25"/>
    </location>
</feature>
<name>A0A835XMP1_9CHLO</name>
<dbReference type="PANTHER" id="PTHR12393:SF6">
    <property type="entry name" value="SPHINGOMYELIN PHOSPHODIESTERASE 2"/>
    <property type="match status" value="1"/>
</dbReference>